<protein>
    <submittedName>
        <fullName evidence="2">Helix-turn-helix transcriptional regulator</fullName>
    </submittedName>
</protein>
<evidence type="ECO:0000259" key="1">
    <source>
        <dbReference type="SMART" id="SM00421"/>
    </source>
</evidence>
<dbReference type="EMBL" id="JADWOX010000007">
    <property type="protein sequence ID" value="MBI1684313.1"/>
    <property type="molecule type" value="Genomic_DNA"/>
</dbReference>
<evidence type="ECO:0000313" key="2">
    <source>
        <dbReference type="EMBL" id="MBI1684313.1"/>
    </source>
</evidence>
<accession>A0ABS0T078</accession>
<proteinExistence type="predicted"/>
<dbReference type="InterPro" id="IPR036388">
    <property type="entry name" value="WH-like_DNA-bd_sf"/>
</dbReference>
<evidence type="ECO:0000313" key="3">
    <source>
        <dbReference type="Proteomes" id="UP000639859"/>
    </source>
</evidence>
<dbReference type="RefSeq" id="WP_198576232.1">
    <property type="nucleotide sequence ID" value="NZ_JADWOX010000007.1"/>
</dbReference>
<name>A0ABS0T078_9CAUL</name>
<keyword evidence="3" id="KW-1185">Reference proteome</keyword>
<gene>
    <name evidence="2" type="ORF">I4Q42_11605</name>
</gene>
<sequence>MDGSHASLIDISAMRFCLDEDEVARIVIDAHGTVLWRSRAAATMLSGHSPLVDRGGKVGGVDRRAHQFLVERMAEALAGQEVCQIIDCDQDERFLMRMRVVQDGDDRALVIVLKDFDAPAHVPRLEAMFGLSMMEARILAEIIAGNSADRIAEQKGVSILTVRTHIKHIHGKMGVRSKEEILASVIKIFA</sequence>
<dbReference type="PRINTS" id="PR00038">
    <property type="entry name" value="HTHLUXR"/>
</dbReference>
<dbReference type="Gene3D" id="1.10.10.10">
    <property type="entry name" value="Winged helix-like DNA-binding domain superfamily/Winged helix DNA-binding domain"/>
    <property type="match status" value="1"/>
</dbReference>
<dbReference type="SUPFAM" id="SSF46894">
    <property type="entry name" value="C-terminal effector domain of the bipartite response regulators"/>
    <property type="match status" value="1"/>
</dbReference>
<dbReference type="Pfam" id="PF00196">
    <property type="entry name" value="GerE"/>
    <property type="match status" value="1"/>
</dbReference>
<dbReference type="Proteomes" id="UP000639859">
    <property type="component" value="Unassembled WGS sequence"/>
</dbReference>
<reference evidence="2 3" key="1">
    <citation type="submission" date="2020-11" db="EMBL/GenBank/DDBJ databases">
        <title>genome sequence of strain KACC 18849.</title>
        <authorList>
            <person name="Gao J."/>
            <person name="Zhang X."/>
        </authorList>
    </citation>
    <scope>NUCLEOTIDE SEQUENCE [LARGE SCALE GENOMIC DNA]</scope>
    <source>
        <strain evidence="2 3">KACC 18849</strain>
    </source>
</reference>
<organism evidence="2 3">
    <name type="scientific">Caulobacter hibisci</name>
    <dbReference type="NCBI Taxonomy" id="2035993"/>
    <lineage>
        <taxon>Bacteria</taxon>
        <taxon>Pseudomonadati</taxon>
        <taxon>Pseudomonadota</taxon>
        <taxon>Alphaproteobacteria</taxon>
        <taxon>Caulobacterales</taxon>
        <taxon>Caulobacteraceae</taxon>
        <taxon>Caulobacter</taxon>
    </lineage>
</organism>
<comment type="caution">
    <text evidence="2">The sequence shown here is derived from an EMBL/GenBank/DDBJ whole genome shotgun (WGS) entry which is preliminary data.</text>
</comment>
<dbReference type="InterPro" id="IPR016032">
    <property type="entry name" value="Sig_transdc_resp-reg_C-effctor"/>
</dbReference>
<dbReference type="SMART" id="SM00421">
    <property type="entry name" value="HTH_LUXR"/>
    <property type="match status" value="1"/>
</dbReference>
<dbReference type="InterPro" id="IPR000792">
    <property type="entry name" value="Tscrpt_reg_LuxR_C"/>
</dbReference>
<feature type="domain" description="HTH luxR-type" evidence="1">
    <location>
        <begin position="128"/>
        <end position="185"/>
    </location>
</feature>